<dbReference type="Proteomes" id="UP001249851">
    <property type="component" value="Unassembled WGS sequence"/>
</dbReference>
<sequence>MRWLRQHDILFAREVVALDPYQHPKGSRERFALWEKIAANLDGFHLTNQINFSVTGRSVRDRVNLVLIRNYKKKMQEERKASGIEVPPPTEFDQLMEEIVDRAEDAEKEQKAGQDERKEKEDRDRKVAEEARAQALERVGQTRKRQGVEAKEDKPVKRRSGTETIEYLKERSQQQMRLREEELKIQREAQEANAKAQQAFTAQLLQQQQQQQNMFAALQKEQQQQWQQQQQMQASIMLQQQQQSQAMMAILQELVKKN</sequence>
<feature type="compositionally biased region" description="Basic and acidic residues" evidence="2">
    <location>
        <begin position="146"/>
        <end position="155"/>
    </location>
</feature>
<evidence type="ECO:0000313" key="3">
    <source>
        <dbReference type="EMBL" id="KAK2569351.1"/>
    </source>
</evidence>
<evidence type="ECO:0000256" key="1">
    <source>
        <dbReference type="SAM" id="Coils"/>
    </source>
</evidence>
<proteinExistence type="predicted"/>
<dbReference type="EMBL" id="JARQWQ010000010">
    <property type="protein sequence ID" value="KAK2569351.1"/>
    <property type="molecule type" value="Genomic_DNA"/>
</dbReference>
<keyword evidence="1" id="KW-0175">Coiled coil</keyword>
<accession>A0AAD9QXN3</accession>
<protein>
    <submittedName>
        <fullName evidence="3">Uncharacterized protein</fullName>
    </submittedName>
</protein>
<reference evidence="3" key="2">
    <citation type="journal article" date="2023" name="Science">
        <title>Genomic signatures of disease resistance in endangered staghorn corals.</title>
        <authorList>
            <person name="Vollmer S.V."/>
            <person name="Selwyn J.D."/>
            <person name="Despard B.A."/>
            <person name="Roesel C.L."/>
        </authorList>
    </citation>
    <scope>NUCLEOTIDE SEQUENCE</scope>
    <source>
        <strain evidence="3">K2</strain>
    </source>
</reference>
<name>A0AAD9QXN3_ACRCE</name>
<dbReference type="PANTHER" id="PTHR33309">
    <property type="entry name" value="KERATIN, ULTRA HIGH-SULFUR MATRIX PROTEIN-LIKE"/>
    <property type="match status" value="1"/>
</dbReference>
<dbReference type="AlphaFoldDB" id="A0AAD9QXN3"/>
<comment type="caution">
    <text evidence="3">The sequence shown here is derived from an EMBL/GenBank/DDBJ whole genome shotgun (WGS) entry which is preliminary data.</text>
</comment>
<feature type="region of interest" description="Disordered" evidence="2">
    <location>
        <begin position="104"/>
        <end position="163"/>
    </location>
</feature>
<dbReference type="PANTHER" id="PTHR33309:SF1">
    <property type="entry name" value="MYB_SANT-LIKE DNA-BINDING DOMAIN-CONTAINING PROTEIN"/>
    <property type="match status" value="1"/>
</dbReference>
<feature type="compositionally biased region" description="Basic and acidic residues" evidence="2">
    <location>
        <begin position="104"/>
        <end position="132"/>
    </location>
</feature>
<keyword evidence="4" id="KW-1185">Reference proteome</keyword>
<reference evidence="3" key="1">
    <citation type="journal article" date="2023" name="G3 (Bethesda)">
        <title>Whole genome assembly and annotation of the endangered Caribbean coral Acropora cervicornis.</title>
        <authorList>
            <person name="Selwyn J.D."/>
            <person name="Vollmer S.V."/>
        </authorList>
    </citation>
    <scope>NUCLEOTIDE SEQUENCE</scope>
    <source>
        <strain evidence="3">K2</strain>
    </source>
</reference>
<evidence type="ECO:0000313" key="4">
    <source>
        <dbReference type="Proteomes" id="UP001249851"/>
    </source>
</evidence>
<feature type="coiled-coil region" evidence="1">
    <location>
        <begin position="171"/>
        <end position="198"/>
    </location>
</feature>
<evidence type="ECO:0000256" key="2">
    <source>
        <dbReference type="SAM" id="MobiDB-lite"/>
    </source>
</evidence>
<organism evidence="3 4">
    <name type="scientific">Acropora cervicornis</name>
    <name type="common">Staghorn coral</name>
    <dbReference type="NCBI Taxonomy" id="6130"/>
    <lineage>
        <taxon>Eukaryota</taxon>
        <taxon>Metazoa</taxon>
        <taxon>Cnidaria</taxon>
        <taxon>Anthozoa</taxon>
        <taxon>Hexacorallia</taxon>
        <taxon>Scleractinia</taxon>
        <taxon>Astrocoeniina</taxon>
        <taxon>Acroporidae</taxon>
        <taxon>Acropora</taxon>
    </lineage>
</organism>
<gene>
    <name evidence="3" type="ORF">P5673_006270</name>
</gene>